<name>A0A0C2EA07_9BACT</name>
<dbReference type="GO" id="GO:0004066">
    <property type="term" value="F:asparagine synthase (glutamine-hydrolyzing) activity"/>
    <property type="evidence" value="ECO:0007669"/>
    <property type="project" value="UniProtKB-EC"/>
</dbReference>
<organism evidence="4 5">
    <name type="scientific">Geoalkalibacter ferrihydriticus DSM 17813</name>
    <dbReference type="NCBI Taxonomy" id="1121915"/>
    <lineage>
        <taxon>Bacteria</taxon>
        <taxon>Pseudomonadati</taxon>
        <taxon>Thermodesulfobacteriota</taxon>
        <taxon>Desulfuromonadia</taxon>
        <taxon>Desulfuromonadales</taxon>
        <taxon>Geoalkalibacteraceae</taxon>
        <taxon>Geoalkalibacter</taxon>
    </lineage>
</organism>
<accession>A0A0C2EA07</accession>
<evidence type="ECO:0000256" key="3">
    <source>
        <dbReference type="ARBA" id="ARBA00048741"/>
    </source>
</evidence>
<comment type="catalytic activity">
    <reaction evidence="3">
        <text>L-aspartate + L-glutamine + ATP + H2O = L-asparagine + L-glutamate + AMP + diphosphate + H(+)</text>
        <dbReference type="Rhea" id="RHEA:12228"/>
        <dbReference type="ChEBI" id="CHEBI:15377"/>
        <dbReference type="ChEBI" id="CHEBI:15378"/>
        <dbReference type="ChEBI" id="CHEBI:29985"/>
        <dbReference type="ChEBI" id="CHEBI:29991"/>
        <dbReference type="ChEBI" id="CHEBI:30616"/>
        <dbReference type="ChEBI" id="CHEBI:33019"/>
        <dbReference type="ChEBI" id="CHEBI:58048"/>
        <dbReference type="ChEBI" id="CHEBI:58359"/>
        <dbReference type="ChEBI" id="CHEBI:456215"/>
        <dbReference type="EC" id="6.3.5.4"/>
    </reaction>
</comment>
<evidence type="ECO:0000313" key="4">
    <source>
        <dbReference type="EMBL" id="KIH75413.1"/>
    </source>
</evidence>
<dbReference type="Gene3D" id="3.40.50.620">
    <property type="entry name" value="HUPs"/>
    <property type="match status" value="1"/>
</dbReference>
<dbReference type="InterPro" id="IPR014729">
    <property type="entry name" value="Rossmann-like_a/b/a_fold"/>
</dbReference>
<dbReference type="AlphaFoldDB" id="A0A0C2EA07"/>
<evidence type="ECO:0000256" key="2">
    <source>
        <dbReference type="ARBA" id="ARBA00012737"/>
    </source>
</evidence>
<dbReference type="PANTHER" id="PTHR43284">
    <property type="entry name" value="ASPARAGINE SYNTHETASE (GLUTAMINE-HYDROLYZING)"/>
    <property type="match status" value="1"/>
</dbReference>
<comment type="caution">
    <text evidence="4">The sequence shown here is derived from an EMBL/GenBank/DDBJ whole genome shotgun (WGS) entry which is preliminary data.</text>
</comment>
<reference evidence="4 5" key="1">
    <citation type="submission" date="2014-12" db="EMBL/GenBank/DDBJ databases">
        <title>Genomes of Geoalkalibacter ferrihydriticus and Geoalkalibacter subterraneus, two haloalkaliphilic metal-reducing members of the Geobacteraceae.</title>
        <authorList>
            <person name="Badalamenti J.P."/>
            <person name="Torres C.I."/>
            <person name="Krajmalnik-Brown R."/>
            <person name="Bond D.R."/>
        </authorList>
    </citation>
    <scope>NUCLEOTIDE SEQUENCE [LARGE SCALE GENOMIC DNA]</scope>
    <source>
        <strain evidence="4 5">DSM 17813</strain>
    </source>
</reference>
<keyword evidence="5" id="KW-1185">Reference proteome</keyword>
<dbReference type="EC" id="6.3.5.4" evidence="2"/>
<dbReference type="SUPFAM" id="SSF52402">
    <property type="entry name" value="Adenine nucleotide alpha hydrolases-like"/>
    <property type="match status" value="1"/>
</dbReference>
<dbReference type="EMBL" id="JWJD01000011">
    <property type="protein sequence ID" value="KIH75413.1"/>
    <property type="molecule type" value="Genomic_DNA"/>
</dbReference>
<proteinExistence type="predicted"/>
<dbReference type="InterPro" id="IPR051786">
    <property type="entry name" value="ASN_synthetase/amidase"/>
</dbReference>
<gene>
    <name evidence="4" type="ORF">GFER_16630</name>
</gene>
<evidence type="ECO:0000256" key="1">
    <source>
        <dbReference type="ARBA" id="ARBA00005187"/>
    </source>
</evidence>
<dbReference type="PANTHER" id="PTHR43284:SF1">
    <property type="entry name" value="ASPARAGINE SYNTHETASE"/>
    <property type="match status" value="1"/>
</dbReference>
<dbReference type="Proteomes" id="UP000035068">
    <property type="component" value="Unassembled WGS sequence"/>
</dbReference>
<protein>
    <recommendedName>
        <fullName evidence="2">asparagine synthase (glutamine-hydrolyzing)</fullName>
        <ecNumber evidence="2">6.3.5.4</ecNumber>
    </recommendedName>
</protein>
<evidence type="ECO:0000313" key="5">
    <source>
        <dbReference type="Proteomes" id="UP000035068"/>
    </source>
</evidence>
<sequence>MKCVPLTKDEVNAFLHFGYLPSPKPVNVAGLLSRYNIAPKPEENKADEKSLIEEGSGILDSIFADIAKKIENKKVVIPISGGMDSRGILAGLLRHLPKEKIQTVTLGIPGALDYEIGQLVAKKAGVHNKAIDLNEIRFCEKELIEYAKCFNRPIALLEGYLFSQVFRGFGSESVFLSGFLGEALTGAHLPSVESKTWEQAKEVFSKWNNYTKGEYGCQLSEALPLGEYYRGNLSLDDQLDFFIRQRFYIRPLVLQKGYTHIAPYLNEKWFDFALNLPRNYRENQSIFKKILLYSYPELFSLPLKNNRGLPLTAGSFALFQKRVRNRLTLMGNKCLPALIPKPPHGLNYIDFEQGYCNKEDLKRLADKSLHDLDMRQLIDWIDIRKIWQEHLSSGENHAQIISLLVSLEIFYKAHEYNEIT</sequence>
<comment type="pathway">
    <text evidence="1">Amino-acid biosynthesis; L-asparagine biosynthesis; L-asparagine from L-aspartate (L-Gln route): step 1/1.</text>
</comment>